<gene>
    <name evidence="3" type="ORF">JBS370_LOCUS34079</name>
    <name evidence="2" type="ORF">ZHD862_LOCUS20029</name>
</gene>
<evidence type="ECO:0000256" key="1">
    <source>
        <dbReference type="SAM" id="MobiDB-lite"/>
    </source>
</evidence>
<dbReference type="EMBL" id="CAJNOT010001119">
    <property type="protein sequence ID" value="CAF1148394.1"/>
    <property type="molecule type" value="Genomic_DNA"/>
</dbReference>
<reference evidence="3" key="1">
    <citation type="submission" date="2021-02" db="EMBL/GenBank/DDBJ databases">
        <authorList>
            <person name="Nowell W R."/>
        </authorList>
    </citation>
    <scope>NUCLEOTIDE SEQUENCE</scope>
</reference>
<dbReference type="Proteomes" id="UP000663836">
    <property type="component" value="Unassembled WGS sequence"/>
</dbReference>
<comment type="caution">
    <text evidence="3">The sequence shown here is derived from an EMBL/GenBank/DDBJ whole genome shotgun (WGS) entry which is preliminary data.</text>
</comment>
<feature type="compositionally biased region" description="Polar residues" evidence="1">
    <location>
        <begin position="270"/>
        <end position="280"/>
    </location>
</feature>
<sequence length="280" mass="31880">MPELSGQCEHELCSKQSRSEPMCLYQCSHCQKMYCLEHLNEHDRYIKEHTHRQNRLGELFDKCSRIFDEGEYQKQIQYLQTALEKCQQLYEYAKDLLSIGSSHSSIENTQKLQTAIEQENQSKSFSHDIGPKVESVTSCQEENRLTTNHGVNSEFKNNNEGDAPQRMVNHPINNIDCDKSNKSKELILPTDDNGATDRVLGRIVVHPSDHDEHYSIECNDLENQIATSKNSSVCTSNINKLDSANPVNEQLVTMNTVTPSNETLDDNIDLESTSSEDSCY</sequence>
<evidence type="ECO:0000313" key="4">
    <source>
        <dbReference type="Proteomes" id="UP000663836"/>
    </source>
</evidence>
<protein>
    <submittedName>
        <fullName evidence="3">Uncharacterized protein</fullName>
    </submittedName>
</protein>
<name>A0A819Y9N9_9BILA</name>
<evidence type="ECO:0000313" key="2">
    <source>
        <dbReference type="EMBL" id="CAF1148394.1"/>
    </source>
</evidence>
<organism evidence="3 4">
    <name type="scientific">Rotaria sordida</name>
    <dbReference type="NCBI Taxonomy" id="392033"/>
    <lineage>
        <taxon>Eukaryota</taxon>
        <taxon>Metazoa</taxon>
        <taxon>Spiralia</taxon>
        <taxon>Gnathifera</taxon>
        <taxon>Rotifera</taxon>
        <taxon>Eurotatoria</taxon>
        <taxon>Bdelloidea</taxon>
        <taxon>Philodinida</taxon>
        <taxon>Philodinidae</taxon>
        <taxon>Rotaria</taxon>
    </lineage>
</organism>
<feature type="region of interest" description="Disordered" evidence="1">
    <location>
        <begin position="259"/>
        <end position="280"/>
    </location>
</feature>
<proteinExistence type="predicted"/>
<dbReference type="EMBL" id="CAJOBD010010463">
    <property type="protein sequence ID" value="CAF4152877.1"/>
    <property type="molecule type" value="Genomic_DNA"/>
</dbReference>
<dbReference type="AlphaFoldDB" id="A0A819Y9N9"/>
<dbReference type="Proteomes" id="UP000663864">
    <property type="component" value="Unassembled WGS sequence"/>
</dbReference>
<accession>A0A819Y9N9</accession>
<evidence type="ECO:0000313" key="3">
    <source>
        <dbReference type="EMBL" id="CAF4152877.1"/>
    </source>
</evidence>